<dbReference type="NCBIfam" id="TIGR01737">
    <property type="entry name" value="FGAM_synth_I"/>
    <property type="match status" value="1"/>
</dbReference>
<evidence type="ECO:0000256" key="5">
    <source>
        <dbReference type="ARBA" id="ARBA00022801"/>
    </source>
</evidence>
<dbReference type="GO" id="GO:0006189">
    <property type="term" value="P:'de novo' IMP biosynthetic process"/>
    <property type="evidence" value="ECO:0007669"/>
    <property type="project" value="InterPro"/>
</dbReference>
<dbReference type="PIRSF" id="PIRSF001586">
    <property type="entry name" value="FGAM_synth_I"/>
    <property type="match status" value="1"/>
</dbReference>
<dbReference type="HAMAP" id="MF_00421">
    <property type="entry name" value="PurQ"/>
    <property type="match status" value="1"/>
</dbReference>
<dbReference type="PANTHER" id="PTHR47552">
    <property type="entry name" value="PHOSPHORIBOSYLFORMYLGLYCINAMIDINE SYNTHASE SUBUNIT PURQ"/>
    <property type="match status" value="1"/>
</dbReference>
<keyword evidence="3" id="KW-0547">Nucleotide-binding</keyword>
<dbReference type="EMBL" id="CAEZWM010000040">
    <property type="protein sequence ID" value="CAB4652193.1"/>
    <property type="molecule type" value="Genomic_DNA"/>
</dbReference>
<dbReference type="SUPFAM" id="SSF52317">
    <property type="entry name" value="Class I glutamine amidotransferase-like"/>
    <property type="match status" value="1"/>
</dbReference>
<evidence type="ECO:0000313" key="9">
    <source>
        <dbReference type="EMBL" id="CAB4777608.1"/>
    </source>
</evidence>
<evidence type="ECO:0000256" key="6">
    <source>
        <dbReference type="ARBA" id="ARBA00022840"/>
    </source>
</evidence>
<dbReference type="PANTHER" id="PTHR47552:SF1">
    <property type="entry name" value="PHOSPHORIBOSYLFORMYLGLYCINAMIDINE SYNTHASE SUBUNIT PURQ"/>
    <property type="match status" value="1"/>
</dbReference>
<dbReference type="GO" id="GO:0004642">
    <property type="term" value="F:phosphoribosylformylglycinamidine synthase activity"/>
    <property type="evidence" value="ECO:0007669"/>
    <property type="project" value="InterPro"/>
</dbReference>
<dbReference type="EMBL" id="CAFAAH010000089">
    <property type="protein sequence ID" value="CAB4795670.1"/>
    <property type="molecule type" value="Genomic_DNA"/>
</dbReference>
<dbReference type="NCBIfam" id="NF002957">
    <property type="entry name" value="PRK03619.1"/>
    <property type="match status" value="1"/>
</dbReference>
<dbReference type="EMBL" id="CAEZZU010000077">
    <property type="protein sequence ID" value="CAB4777608.1"/>
    <property type="molecule type" value="Genomic_DNA"/>
</dbReference>
<dbReference type="InterPro" id="IPR010075">
    <property type="entry name" value="PRibForGlyAmidine_synth_PurQ"/>
</dbReference>
<dbReference type="GO" id="GO:0005524">
    <property type="term" value="F:ATP binding"/>
    <property type="evidence" value="ECO:0007669"/>
    <property type="project" value="UniProtKB-KW"/>
</dbReference>
<dbReference type="PROSITE" id="PS51273">
    <property type="entry name" value="GATASE_TYPE_1"/>
    <property type="match status" value="1"/>
</dbReference>
<evidence type="ECO:0000313" key="8">
    <source>
        <dbReference type="EMBL" id="CAB4652193.1"/>
    </source>
</evidence>
<dbReference type="GO" id="GO:0016787">
    <property type="term" value="F:hydrolase activity"/>
    <property type="evidence" value="ECO:0007669"/>
    <property type="project" value="UniProtKB-KW"/>
</dbReference>
<reference evidence="9" key="1">
    <citation type="submission" date="2020-05" db="EMBL/GenBank/DDBJ databases">
        <authorList>
            <person name="Chiriac C."/>
            <person name="Salcher M."/>
            <person name="Ghai R."/>
            <person name="Kavagutti S V."/>
        </authorList>
    </citation>
    <scope>NUCLEOTIDE SEQUENCE</scope>
</reference>
<dbReference type="InterPro" id="IPR029062">
    <property type="entry name" value="Class_I_gatase-like"/>
</dbReference>
<dbReference type="EMBL" id="CAFBPF010000066">
    <property type="protein sequence ID" value="CAB5009786.1"/>
    <property type="molecule type" value="Genomic_DNA"/>
</dbReference>
<keyword evidence="7" id="KW-0315">Glutamine amidotransferase</keyword>
<organism evidence="9">
    <name type="scientific">freshwater metagenome</name>
    <dbReference type="NCBI Taxonomy" id="449393"/>
    <lineage>
        <taxon>unclassified sequences</taxon>
        <taxon>metagenomes</taxon>
        <taxon>ecological metagenomes</taxon>
    </lineage>
</organism>
<evidence type="ECO:0000256" key="2">
    <source>
        <dbReference type="ARBA" id="ARBA00022598"/>
    </source>
</evidence>
<keyword evidence="5" id="KW-0378">Hydrolase</keyword>
<dbReference type="Gene3D" id="3.40.50.880">
    <property type="match status" value="1"/>
</dbReference>
<keyword evidence="2" id="KW-0436">Ligase</keyword>
<proteinExistence type="inferred from homology"/>
<accession>A0A6J6W3W1</accession>
<gene>
    <name evidence="8" type="ORF">UFOPK2242_00477</name>
    <name evidence="9" type="ORF">UFOPK2925_00643</name>
    <name evidence="10" type="ORF">UFOPK2996_00771</name>
    <name evidence="11" type="ORF">UFOPK3974_00619</name>
    <name evidence="12" type="ORF">UFOPK4071_00656</name>
</gene>
<name>A0A6J6W3W1_9ZZZZ</name>
<evidence type="ECO:0000256" key="3">
    <source>
        <dbReference type="ARBA" id="ARBA00022741"/>
    </source>
</evidence>
<evidence type="ECO:0000256" key="1">
    <source>
        <dbReference type="ARBA" id="ARBA00022490"/>
    </source>
</evidence>
<keyword evidence="6" id="KW-0067">ATP-binding</keyword>
<evidence type="ECO:0000313" key="10">
    <source>
        <dbReference type="EMBL" id="CAB4795670.1"/>
    </source>
</evidence>
<evidence type="ECO:0000256" key="7">
    <source>
        <dbReference type="ARBA" id="ARBA00022962"/>
    </source>
</evidence>
<evidence type="ECO:0000256" key="4">
    <source>
        <dbReference type="ARBA" id="ARBA00022755"/>
    </source>
</evidence>
<dbReference type="CDD" id="cd01740">
    <property type="entry name" value="GATase1_FGAR_AT"/>
    <property type="match status" value="1"/>
</dbReference>
<dbReference type="AlphaFoldDB" id="A0A6J6W3W1"/>
<dbReference type="Pfam" id="PF13507">
    <property type="entry name" value="GATase_5"/>
    <property type="match status" value="1"/>
</dbReference>
<dbReference type="SMART" id="SM01211">
    <property type="entry name" value="GATase_5"/>
    <property type="match status" value="1"/>
</dbReference>
<sequence length="233" mass="24354">MAPRVGVVVFPGTNCELDAIYALEYFGAEAVTLFHADESIQGVDAVILPGGFAHGDYLRTGAIAQFSPVMESLGRFAQDGGPVVGICNGFQILCESGLLPGALQKNAGLKFLCKSVTLRVETTATPLTNQARVGDLLEIPINHFEGNYTCSAETLSALRDEDRVVVRYLENPNGSIDSIAGICNEARNVVGLMPHPERAIESVLGSSDGAVMLQSIVASALSGPSATSAASRG</sequence>
<dbReference type="EMBL" id="CAFBOR010000068">
    <property type="protein sequence ID" value="CAB4985425.1"/>
    <property type="molecule type" value="Genomic_DNA"/>
</dbReference>
<keyword evidence="4" id="KW-0658">Purine biosynthesis</keyword>
<keyword evidence="1" id="KW-0963">Cytoplasm</keyword>
<evidence type="ECO:0000313" key="12">
    <source>
        <dbReference type="EMBL" id="CAB5009786.1"/>
    </source>
</evidence>
<evidence type="ECO:0000313" key="11">
    <source>
        <dbReference type="EMBL" id="CAB4985425.1"/>
    </source>
</evidence>
<protein>
    <submittedName>
        <fullName evidence="9">Unannotated protein</fullName>
    </submittedName>
</protein>